<dbReference type="AlphaFoldDB" id="A0A930UVF3"/>
<gene>
    <name evidence="1" type="ORF">INT80_02270</name>
</gene>
<organism evidence="1">
    <name type="scientific">Gallibacterium anatis</name>
    <dbReference type="NCBI Taxonomy" id="750"/>
    <lineage>
        <taxon>Bacteria</taxon>
        <taxon>Pseudomonadati</taxon>
        <taxon>Pseudomonadota</taxon>
        <taxon>Gammaproteobacteria</taxon>
        <taxon>Pasteurellales</taxon>
        <taxon>Pasteurellaceae</taxon>
        <taxon>Gallibacterium</taxon>
    </lineage>
</organism>
<accession>A0A930UVF3</accession>
<evidence type="ECO:0008006" key="2">
    <source>
        <dbReference type="Google" id="ProtNLM"/>
    </source>
</evidence>
<proteinExistence type="predicted"/>
<name>A0A930UVF3_9PAST</name>
<protein>
    <recommendedName>
        <fullName evidence="2">Filamentous hemagglutinin</fullName>
    </recommendedName>
</protein>
<sequence length="119" mass="13022">MKLQQVGENHKDGSSKVEYGGVAGVGTQGNWGITKGLATALLGQVNDKGSESSVTSSAINTKNIVIRDNEAQLALTGKSAAETAQAIQKPIFIRHLKTRCRNYSFRFRKRFKHCNRVCQ</sequence>
<comment type="caution">
    <text evidence="1">The sequence shown here is derived from an EMBL/GenBank/DDBJ whole genome shotgun (WGS) entry which is preliminary data.</text>
</comment>
<reference evidence="1" key="1">
    <citation type="submission" date="2020-11" db="EMBL/GenBank/DDBJ databases">
        <title>Gallibacterium anatis 1637, full genome, WGS.</title>
        <authorList>
            <person name="Laishevtcev A.I."/>
            <person name="Yakimova E.A."/>
            <person name="Petkovich D."/>
            <person name="Stepanova T.V."/>
            <person name="Kalendr R.S."/>
            <person name="Rubalsky E.O."/>
            <person name="Zulkarneev E.R."/>
            <person name="Aleshkin A.V."/>
        </authorList>
    </citation>
    <scope>NUCLEOTIDE SEQUENCE</scope>
    <source>
        <strain evidence="1">1637</strain>
    </source>
</reference>
<dbReference type="EMBL" id="JADION010000004">
    <property type="protein sequence ID" value="MBF4102268.1"/>
    <property type="molecule type" value="Genomic_DNA"/>
</dbReference>
<evidence type="ECO:0000313" key="1">
    <source>
        <dbReference type="EMBL" id="MBF4102268.1"/>
    </source>
</evidence>